<proteinExistence type="predicted"/>
<reference evidence="1" key="1">
    <citation type="journal article" date="2014" name="Front. Microbiol.">
        <title>High frequency of phylogenetically diverse reductive dehalogenase-homologous genes in deep subseafloor sedimentary metagenomes.</title>
        <authorList>
            <person name="Kawai M."/>
            <person name="Futagami T."/>
            <person name="Toyoda A."/>
            <person name="Takaki Y."/>
            <person name="Nishi S."/>
            <person name="Hori S."/>
            <person name="Arai W."/>
            <person name="Tsubouchi T."/>
            <person name="Morono Y."/>
            <person name="Uchiyama I."/>
            <person name="Ito T."/>
            <person name="Fujiyama A."/>
            <person name="Inagaki F."/>
            <person name="Takami H."/>
        </authorList>
    </citation>
    <scope>NUCLEOTIDE SEQUENCE</scope>
    <source>
        <strain evidence="1">Expedition CK06-06</strain>
    </source>
</reference>
<evidence type="ECO:0000313" key="1">
    <source>
        <dbReference type="EMBL" id="GAH49740.1"/>
    </source>
</evidence>
<dbReference type="AlphaFoldDB" id="X1GY08"/>
<comment type="caution">
    <text evidence="1">The sequence shown here is derived from an EMBL/GenBank/DDBJ whole genome shotgun (WGS) entry which is preliminary data.</text>
</comment>
<dbReference type="EMBL" id="BARU01016550">
    <property type="protein sequence ID" value="GAH49740.1"/>
    <property type="molecule type" value="Genomic_DNA"/>
</dbReference>
<organism evidence="1">
    <name type="scientific">marine sediment metagenome</name>
    <dbReference type="NCBI Taxonomy" id="412755"/>
    <lineage>
        <taxon>unclassified sequences</taxon>
        <taxon>metagenomes</taxon>
        <taxon>ecological metagenomes</taxon>
    </lineage>
</organism>
<protein>
    <submittedName>
        <fullName evidence="1">Uncharacterized protein</fullName>
    </submittedName>
</protein>
<accession>X1GY08</accession>
<gene>
    <name evidence="1" type="ORF">S03H2_27492</name>
</gene>
<sequence length="86" mass="9704">MKAIELIEGAKEILHLSPWRSIEKLNQAIAELEKQPDLMKALKLAYEAMNYLGDILNNHDMVQPEDEAVTKEAFEVVSKIVGKSKP</sequence>
<name>X1GY08_9ZZZZ</name>